<evidence type="ECO:0000256" key="1">
    <source>
        <dbReference type="ARBA" id="ARBA00005525"/>
    </source>
</evidence>
<reference evidence="9 10" key="1">
    <citation type="submission" date="2018-10" db="EMBL/GenBank/DDBJ databases">
        <title>Comparative analysis of microorganisms from saline springs in Andes Mountain Range, Colombia.</title>
        <authorList>
            <person name="Rubin E."/>
        </authorList>
    </citation>
    <scope>NUCLEOTIDE SEQUENCE [LARGE SCALE GENOMIC DNA]</scope>
    <source>
        <strain evidence="9 10">USBA 36</strain>
    </source>
</reference>
<protein>
    <recommendedName>
        <fullName evidence="4 5">Pyrroline-5-carboxylate reductase</fullName>
        <shortName evidence="4">P5C reductase</shortName>
        <shortName evidence="4">P5CR</shortName>
        <ecNumber evidence="4 5">1.5.1.2</ecNumber>
    </recommendedName>
    <alternativeName>
        <fullName evidence="4">PCA reductase</fullName>
    </alternativeName>
</protein>
<dbReference type="GO" id="GO:0004735">
    <property type="term" value="F:pyrroline-5-carboxylate reductase activity"/>
    <property type="evidence" value="ECO:0007669"/>
    <property type="project" value="UniProtKB-UniRule"/>
</dbReference>
<dbReference type="GO" id="GO:0005737">
    <property type="term" value="C:cytoplasm"/>
    <property type="evidence" value="ECO:0007669"/>
    <property type="project" value="UniProtKB-SubCell"/>
</dbReference>
<organism evidence="9 10">
    <name type="scientific">Oceanibaculum indicum</name>
    <dbReference type="NCBI Taxonomy" id="526216"/>
    <lineage>
        <taxon>Bacteria</taxon>
        <taxon>Pseudomonadati</taxon>
        <taxon>Pseudomonadota</taxon>
        <taxon>Alphaproteobacteria</taxon>
        <taxon>Rhodospirillales</taxon>
        <taxon>Oceanibaculaceae</taxon>
        <taxon>Oceanibaculum</taxon>
    </lineage>
</organism>
<dbReference type="SUPFAM" id="SSF48179">
    <property type="entry name" value="6-phosphogluconate dehydrogenase C-terminal domain-like"/>
    <property type="match status" value="1"/>
</dbReference>
<dbReference type="NCBIfam" id="TIGR00112">
    <property type="entry name" value="proC"/>
    <property type="match status" value="1"/>
</dbReference>
<evidence type="ECO:0000259" key="8">
    <source>
        <dbReference type="Pfam" id="PF14748"/>
    </source>
</evidence>
<dbReference type="InterPro" id="IPR028939">
    <property type="entry name" value="P5C_Rdtase_cat_N"/>
</dbReference>
<dbReference type="HAMAP" id="MF_01925">
    <property type="entry name" value="P5C_reductase"/>
    <property type="match status" value="1"/>
</dbReference>
<dbReference type="EC" id="1.5.1.2" evidence="4 5"/>
<evidence type="ECO:0000256" key="2">
    <source>
        <dbReference type="ARBA" id="ARBA00022857"/>
    </source>
</evidence>
<dbReference type="UniPathway" id="UPA00098">
    <property type="reaction ID" value="UER00361"/>
</dbReference>
<comment type="catalytic activity">
    <reaction evidence="4">
        <text>L-proline + NAD(+) = (S)-1-pyrroline-5-carboxylate + NADH + 2 H(+)</text>
        <dbReference type="Rhea" id="RHEA:14105"/>
        <dbReference type="ChEBI" id="CHEBI:15378"/>
        <dbReference type="ChEBI" id="CHEBI:17388"/>
        <dbReference type="ChEBI" id="CHEBI:57540"/>
        <dbReference type="ChEBI" id="CHEBI:57945"/>
        <dbReference type="ChEBI" id="CHEBI:60039"/>
        <dbReference type="EC" id="1.5.1.2"/>
    </reaction>
</comment>
<dbReference type="SUPFAM" id="SSF51735">
    <property type="entry name" value="NAD(P)-binding Rossmann-fold domains"/>
    <property type="match status" value="1"/>
</dbReference>
<feature type="binding site" evidence="6">
    <location>
        <begin position="71"/>
        <end position="74"/>
    </location>
    <ligand>
        <name>NADP(+)</name>
        <dbReference type="ChEBI" id="CHEBI:58349"/>
    </ligand>
</feature>
<dbReference type="Gene3D" id="3.40.50.720">
    <property type="entry name" value="NAD(P)-binding Rossmann-like Domain"/>
    <property type="match status" value="1"/>
</dbReference>
<dbReference type="Proteomes" id="UP000277424">
    <property type="component" value="Unassembled WGS sequence"/>
</dbReference>
<dbReference type="OrthoDB" id="9805754at2"/>
<dbReference type="Pfam" id="PF14748">
    <property type="entry name" value="P5CR_dimer"/>
    <property type="match status" value="1"/>
</dbReference>
<dbReference type="InterPro" id="IPR036291">
    <property type="entry name" value="NAD(P)-bd_dom_sf"/>
</dbReference>
<gene>
    <name evidence="4" type="primary">proC</name>
    <name evidence="9" type="ORF">BCL74_2189</name>
</gene>
<dbReference type="PANTHER" id="PTHR11645:SF0">
    <property type="entry name" value="PYRROLINE-5-CARBOXYLATE REDUCTASE 3"/>
    <property type="match status" value="1"/>
</dbReference>
<proteinExistence type="inferred from homology"/>
<dbReference type="InterPro" id="IPR000304">
    <property type="entry name" value="Pyrroline-COOH_reductase"/>
</dbReference>
<dbReference type="InterPro" id="IPR029036">
    <property type="entry name" value="P5CR_dimer"/>
</dbReference>
<dbReference type="EMBL" id="RBIG01000002">
    <property type="protein sequence ID" value="RKQ70246.1"/>
    <property type="molecule type" value="Genomic_DNA"/>
</dbReference>
<comment type="caution">
    <text evidence="9">The sequence shown here is derived from an EMBL/GenBank/DDBJ whole genome shotgun (WGS) entry which is preliminary data.</text>
</comment>
<dbReference type="AlphaFoldDB" id="A0A420WH00"/>
<comment type="catalytic activity">
    <reaction evidence="4">
        <text>L-proline + NADP(+) = (S)-1-pyrroline-5-carboxylate + NADPH + 2 H(+)</text>
        <dbReference type="Rhea" id="RHEA:14109"/>
        <dbReference type="ChEBI" id="CHEBI:15378"/>
        <dbReference type="ChEBI" id="CHEBI:17388"/>
        <dbReference type="ChEBI" id="CHEBI:57783"/>
        <dbReference type="ChEBI" id="CHEBI:58349"/>
        <dbReference type="ChEBI" id="CHEBI:60039"/>
        <dbReference type="EC" id="1.5.1.2"/>
    </reaction>
</comment>
<dbReference type="PANTHER" id="PTHR11645">
    <property type="entry name" value="PYRROLINE-5-CARBOXYLATE REDUCTASE"/>
    <property type="match status" value="1"/>
</dbReference>
<evidence type="ECO:0000313" key="10">
    <source>
        <dbReference type="Proteomes" id="UP000277424"/>
    </source>
</evidence>
<dbReference type="Pfam" id="PF03807">
    <property type="entry name" value="F420_oxidored"/>
    <property type="match status" value="1"/>
</dbReference>
<evidence type="ECO:0000259" key="7">
    <source>
        <dbReference type="Pfam" id="PF03807"/>
    </source>
</evidence>
<comment type="similarity">
    <text evidence="1 4">Belongs to the pyrroline-5-carboxylate reductase family.</text>
</comment>
<evidence type="ECO:0000256" key="3">
    <source>
        <dbReference type="ARBA" id="ARBA00023002"/>
    </source>
</evidence>
<name>A0A420WH00_9PROT</name>
<dbReference type="FunFam" id="1.10.3730.10:FF:000001">
    <property type="entry name" value="Pyrroline-5-carboxylate reductase"/>
    <property type="match status" value="1"/>
</dbReference>
<dbReference type="RefSeq" id="WP_121219928.1">
    <property type="nucleotide sequence ID" value="NZ_RBIG01000002.1"/>
</dbReference>
<comment type="pathway">
    <text evidence="4">Amino-acid biosynthesis; L-proline biosynthesis; L-proline from L-glutamate 5-semialdehyde: step 1/1.</text>
</comment>
<sequence>MERPLLLVGCGKMGGAMLEGWLAQGTADAGVYVVEPSGSLPYGLGSKPGISVVASADALPADLHPEMIVLAVKPQVMSDVIGAYRRFAQPGTCFLSVAAGKTIAYFEQHLGDKAAIVRTIPNTPAAIGRGITGCTANANVGTAERDLADRLLRAVGEAVWVEDEALIDSITGLSGSGPAYVFHMVEAMAAAGEKVGLPADIAMQLARATVAGAGELMRQTGEDAAVLRQNVTSPNGTTYAGLQVLMDEKAGLTQLMEKTVDAATQRSRELSN</sequence>
<evidence type="ECO:0000313" key="9">
    <source>
        <dbReference type="EMBL" id="RKQ70246.1"/>
    </source>
</evidence>
<feature type="domain" description="Pyrroline-5-carboxylate reductase catalytic N-terminal" evidence="7">
    <location>
        <begin position="7"/>
        <end position="100"/>
    </location>
</feature>
<feature type="domain" description="Pyrroline-5-carboxylate reductase dimerisation" evidence="8">
    <location>
        <begin position="164"/>
        <end position="270"/>
    </location>
</feature>
<keyword evidence="3 4" id="KW-0560">Oxidoreductase</keyword>
<keyword evidence="2 4" id="KW-0521">NADP</keyword>
<dbReference type="InterPro" id="IPR008927">
    <property type="entry name" value="6-PGluconate_DH-like_C_sf"/>
</dbReference>
<keyword evidence="4" id="KW-0028">Amino-acid biosynthesis</keyword>
<dbReference type="Gene3D" id="1.10.3730.10">
    <property type="entry name" value="ProC C-terminal domain-like"/>
    <property type="match status" value="1"/>
</dbReference>
<dbReference type="PIRSF" id="PIRSF000193">
    <property type="entry name" value="Pyrrol-5-carb_rd"/>
    <property type="match status" value="1"/>
</dbReference>
<evidence type="ECO:0000256" key="4">
    <source>
        <dbReference type="HAMAP-Rule" id="MF_01925"/>
    </source>
</evidence>
<accession>A0A420WH00</accession>
<evidence type="ECO:0000256" key="5">
    <source>
        <dbReference type="NCBIfam" id="TIGR00112"/>
    </source>
</evidence>
<dbReference type="GO" id="GO:0055129">
    <property type="term" value="P:L-proline biosynthetic process"/>
    <property type="evidence" value="ECO:0007669"/>
    <property type="project" value="UniProtKB-UniRule"/>
</dbReference>
<keyword evidence="4" id="KW-0963">Cytoplasm</keyword>
<comment type="subcellular location">
    <subcellularLocation>
        <location evidence="4">Cytoplasm</location>
    </subcellularLocation>
</comment>
<keyword evidence="4" id="KW-0641">Proline biosynthesis</keyword>
<evidence type="ECO:0000256" key="6">
    <source>
        <dbReference type="PIRSR" id="PIRSR000193-1"/>
    </source>
</evidence>
<comment type="function">
    <text evidence="4">Catalyzes the reduction of 1-pyrroline-5-carboxylate (PCA) to L-proline.</text>
</comment>